<name>A0AAD4WFS0_PRUDU</name>
<feature type="region of interest" description="Disordered" evidence="1">
    <location>
        <begin position="1"/>
        <end position="22"/>
    </location>
</feature>
<evidence type="ECO:0000256" key="1">
    <source>
        <dbReference type="SAM" id="MobiDB-lite"/>
    </source>
</evidence>
<gene>
    <name evidence="2" type="ORF">L3X38_010098</name>
</gene>
<evidence type="ECO:0000313" key="2">
    <source>
        <dbReference type="EMBL" id="KAI5342223.1"/>
    </source>
</evidence>
<comment type="caution">
    <text evidence="2">The sequence shown here is derived from an EMBL/GenBank/DDBJ whole genome shotgun (WGS) entry which is preliminary data.</text>
</comment>
<proteinExistence type="predicted"/>
<organism evidence="2 3">
    <name type="scientific">Prunus dulcis</name>
    <name type="common">Almond</name>
    <name type="synonym">Amygdalus dulcis</name>
    <dbReference type="NCBI Taxonomy" id="3755"/>
    <lineage>
        <taxon>Eukaryota</taxon>
        <taxon>Viridiplantae</taxon>
        <taxon>Streptophyta</taxon>
        <taxon>Embryophyta</taxon>
        <taxon>Tracheophyta</taxon>
        <taxon>Spermatophyta</taxon>
        <taxon>Magnoliopsida</taxon>
        <taxon>eudicotyledons</taxon>
        <taxon>Gunneridae</taxon>
        <taxon>Pentapetalae</taxon>
        <taxon>rosids</taxon>
        <taxon>fabids</taxon>
        <taxon>Rosales</taxon>
        <taxon>Rosaceae</taxon>
        <taxon>Amygdaloideae</taxon>
        <taxon>Amygdaleae</taxon>
        <taxon>Prunus</taxon>
    </lineage>
</organism>
<dbReference type="EMBL" id="JAJFAZ020000002">
    <property type="protein sequence ID" value="KAI5342223.1"/>
    <property type="molecule type" value="Genomic_DNA"/>
</dbReference>
<sequence>MSGEKEKEKEKEKPEIPKFPSSCKTHFTLSISLSGSSESVKRSESDSRRPHGVVFVICHWLKFRVLGSNPQCQSAEEAKRCGVLFAYK</sequence>
<evidence type="ECO:0000313" key="3">
    <source>
        <dbReference type="Proteomes" id="UP001054821"/>
    </source>
</evidence>
<dbReference type="Proteomes" id="UP001054821">
    <property type="component" value="Chromosome 2"/>
</dbReference>
<accession>A0AAD4WFS0</accession>
<dbReference type="AlphaFoldDB" id="A0AAD4WFS0"/>
<protein>
    <submittedName>
        <fullName evidence="2">Uncharacterized protein</fullName>
    </submittedName>
</protein>
<feature type="compositionally biased region" description="Basic and acidic residues" evidence="1">
    <location>
        <begin position="1"/>
        <end position="16"/>
    </location>
</feature>
<reference evidence="2 3" key="1">
    <citation type="journal article" date="2022" name="G3 (Bethesda)">
        <title>Whole-genome sequence and methylome profiling of the almond [Prunus dulcis (Mill.) D.A. Webb] cultivar 'Nonpareil'.</title>
        <authorList>
            <person name="D'Amico-Willman K.M."/>
            <person name="Ouma W.Z."/>
            <person name="Meulia T."/>
            <person name="Sideli G.M."/>
            <person name="Gradziel T.M."/>
            <person name="Fresnedo-Ramirez J."/>
        </authorList>
    </citation>
    <scope>NUCLEOTIDE SEQUENCE [LARGE SCALE GENOMIC DNA]</scope>
    <source>
        <strain evidence="2">Clone GOH B32 T37-40</strain>
    </source>
</reference>
<keyword evidence="3" id="KW-1185">Reference proteome</keyword>